<dbReference type="EMBL" id="QQAH01000001">
    <property type="protein sequence ID" value="RDD83418.1"/>
    <property type="molecule type" value="Genomic_DNA"/>
</dbReference>
<comment type="caution">
    <text evidence="3">The sequence shown here is derived from an EMBL/GenBank/DDBJ whole genome shotgun (WGS) entry which is preliminary data.</text>
</comment>
<reference evidence="3 4" key="1">
    <citation type="submission" date="2018-07" db="EMBL/GenBank/DDBJ databases">
        <title>Dyella tabacisoli L4-6T, whole genome shotgun sequence.</title>
        <authorList>
            <person name="Zhou X.-K."/>
            <person name="Li W.-J."/>
            <person name="Duan Y.-Q."/>
        </authorList>
    </citation>
    <scope>NUCLEOTIDE SEQUENCE [LARGE SCALE GENOMIC DNA]</scope>
    <source>
        <strain evidence="3 4">L4-6</strain>
    </source>
</reference>
<gene>
    <name evidence="3" type="ORF">DVJ77_02215</name>
</gene>
<keyword evidence="4" id="KW-1185">Reference proteome</keyword>
<sequence>MKLAGLVFGLCVVGAAWADGASKPVSSAKQAKIEQQLAQRNAEIEQLRQDVKVQEAKSRETDQRLQQQDRTMADLRKQLSALNAAPDAGQGRH</sequence>
<organism evidence="3 4">
    <name type="scientific">Dyella tabacisoli</name>
    <dbReference type="NCBI Taxonomy" id="2282381"/>
    <lineage>
        <taxon>Bacteria</taxon>
        <taxon>Pseudomonadati</taxon>
        <taxon>Pseudomonadota</taxon>
        <taxon>Gammaproteobacteria</taxon>
        <taxon>Lysobacterales</taxon>
        <taxon>Rhodanobacteraceae</taxon>
        <taxon>Dyella</taxon>
    </lineage>
</organism>
<dbReference type="AlphaFoldDB" id="A0A369UUL6"/>
<accession>A0A369UUL6</accession>
<feature type="chain" id="PRO_5016769130" description="Tol-pal system protein YbgF" evidence="2">
    <location>
        <begin position="19"/>
        <end position="93"/>
    </location>
</feature>
<feature type="signal peptide" evidence="2">
    <location>
        <begin position="1"/>
        <end position="18"/>
    </location>
</feature>
<feature type="coiled-coil region" evidence="1">
    <location>
        <begin position="30"/>
        <end position="85"/>
    </location>
</feature>
<proteinExistence type="predicted"/>
<dbReference type="Proteomes" id="UP000253782">
    <property type="component" value="Unassembled WGS sequence"/>
</dbReference>
<evidence type="ECO:0000256" key="1">
    <source>
        <dbReference type="SAM" id="Coils"/>
    </source>
</evidence>
<name>A0A369UUL6_9GAMM</name>
<protein>
    <recommendedName>
        <fullName evidence="5">Tol-pal system protein YbgF</fullName>
    </recommendedName>
</protein>
<keyword evidence="2" id="KW-0732">Signal</keyword>
<evidence type="ECO:0000256" key="2">
    <source>
        <dbReference type="SAM" id="SignalP"/>
    </source>
</evidence>
<evidence type="ECO:0000313" key="3">
    <source>
        <dbReference type="EMBL" id="RDD83418.1"/>
    </source>
</evidence>
<evidence type="ECO:0008006" key="5">
    <source>
        <dbReference type="Google" id="ProtNLM"/>
    </source>
</evidence>
<evidence type="ECO:0000313" key="4">
    <source>
        <dbReference type="Proteomes" id="UP000253782"/>
    </source>
</evidence>
<keyword evidence="1" id="KW-0175">Coiled coil</keyword>